<dbReference type="Proteomes" id="UP001519460">
    <property type="component" value="Unassembled WGS sequence"/>
</dbReference>
<evidence type="ECO:0000256" key="1">
    <source>
        <dbReference type="SAM" id="MobiDB-lite"/>
    </source>
</evidence>
<dbReference type="EMBL" id="JACVVK020000088">
    <property type="protein sequence ID" value="KAK7493979.1"/>
    <property type="molecule type" value="Genomic_DNA"/>
</dbReference>
<gene>
    <name evidence="2" type="ORF">BaRGS_00014861</name>
</gene>
<proteinExistence type="predicted"/>
<dbReference type="AlphaFoldDB" id="A0ABD0L367"/>
<name>A0ABD0L367_9CAEN</name>
<feature type="region of interest" description="Disordered" evidence="1">
    <location>
        <begin position="117"/>
        <end position="147"/>
    </location>
</feature>
<evidence type="ECO:0000313" key="2">
    <source>
        <dbReference type="EMBL" id="KAK7493979.1"/>
    </source>
</evidence>
<protein>
    <submittedName>
        <fullName evidence="2">Uncharacterized protein</fullName>
    </submittedName>
</protein>
<feature type="compositionally biased region" description="Low complexity" evidence="1">
    <location>
        <begin position="188"/>
        <end position="203"/>
    </location>
</feature>
<feature type="region of interest" description="Disordered" evidence="1">
    <location>
        <begin position="93"/>
        <end position="112"/>
    </location>
</feature>
<accession>A0ABD0L367</accession>
<organism evidence="2 3">
    <name type="scientific">Batillaria attramentaria</name>
    <dbReference type="NCBI Taxonomy" id="370345"/>
    <lineage>
        <taxon>Eukaryota</taxon>
        <taxon>Metazoa</taxon>
        <taxon>Spiralia</taxon>
        <taxon>Lophotrochozoa</taxon>
        <taxon>Mollusca</taxon>
        <taxon>Gastropoda</taxon>
        <taxon>Caenogastropoda</taxon>
        <taxon>Sorbeoconcha</taxon>
        <taxon>Cerithioidea</taxon>
        <taxon>Batillariidae</taxon>
        <taxon>Batillaria</taxon>
    </lineage>
</organism>
<feature type="region of interest" description="Disordered" evidence="1">
    <location>
        <begin position="186"/>
        <end position="210"/>
    </location>
</feature>
<comment type="caution">
    <text evidence="2">The sequence shown here is derived from an EMBL/GenBank/DDBJ whole genome shotgun (WGS) entry which is preliminary data.</text>
</comment>
<evidence type="ECO:0000313" key="3">
    <source>
        <dbReference type="Proteomes" id="UP001519460"/>
    </source>
</evidence>
<sequence length="210" mass="23125">MLTGPETTRRPPRPAASQAFLVLSLPGEIFHSRRSDEPLVLLDNGDCQASSSRYKSDLRDSQRQIWLVVYKEVHLEAAPSRKTVPTWRFVQGTITQGTQRPAPGQSLPRGERDRDLWALGPAATPGPWPDLPKKFAPSPDGHTQPTRTTQIHQRRAKHTACFLASPGLLSPPRLHSKRERVYSGISHLPSLRPLLGGRGKTAADGGGKED</sequence>
<keyword evidence="3" id="KW-1185">Reference proteome</keyword>
<reference evidence="2 3" key="1">
    <citation type="journal article" date="2023" name="Sci. Data">
        <title>Genome assembly of the Korean intertidal mud-creeper Batillaria attramentaria.</title>
        <authorList>
            <person name="Patra A.K."/>
            <person name="Ho P.T."/>
            <person name="Jun S."/>
            <person name="Lee S.J."/>
            <person name="Kim Y."/>
            <person name="Won Y.J."/>
        </authorList>
    </citation>
    <scope>NUCLEOTIDE SEQUENCE [LARGE SCALE GENOMIC DNA]</scope>
    <source>
        <strain evidence="2">Wonlab-2016</strain>
    </source>
</reference>